<dbReference type="Gene3D" id="1.10.357.10">
    <property type="entry name" value="Tetracycline Repressor, domain 2"/>
    <property type="match status" value="1"/>
</dbReference>
<dbReference type="RefSeq" id="WP_200797559.1">
    <property type="nucleotide sequence ID" value="NZ_FQVN01000005.1"/>
</dbReference>
<dbReference type="AlphaFoldDB" id="A0A1M5EXT6"/>
<reference evidence="5 6" key="1">
    <citation type="submission" date="2016-11" db="EMBL/GenBank/DDBJ databases">
        <authorList>
            <person name="Jaros S."/>
            <person name="Januszkiewicz K."/>
            <person name="Wedrychowicz H."/>
        </authorList>
    </citation>
    <scope>NUCLEOTIDE SEQUENCE [LARGE SCALE GENOMIC DNA]</scope>
    <source>
        <strain evidence="5 6">DSM 44523</strain>
    </source>
</reference>
<organism evidence="5 6">
    <name type="scientific">Streptoalloteichus hindustanus</name>
    <dbReference type="NCBI Taxonomy" id="2017"/>
    <lineage>
        <taxon>Bacteria</taxon>
        <taxon>Bacillati</taxon>
        <taxon>Actinomycetota</taxon>
        <taxon>Actinomycetes</taxon>
        <taxon>Pseudonocardiales</taxon>
        <taxon>Pseudonocardiaceae</taxon>
        <taxon>Streptoalloteichus</taxon>
    </lineage>
</organism>
<dbReference type="EMBL" id="FQVN01000005">
    <property type="protein sequence ID" value="SHF83832.1"/>
    <property type="molecule type" value="Genomic_DNA"/>
</dbReference>
<keyword evidence="1 2" id="KW-0238">DNA-binding</keyword>
<dbReference type="InterPro" id="IPR001647">
    <property type="entry name" value="HTH_TetR"/>
</dbReference>
<evidence type="ECO:0000313" key="6">
    <source>
        <dbReference type="Proteomes" id="UP000184501"/>
    </source>
</evidence>
<dbReference type="STRING" id="2017.SAMN05444320_105179"/>
<evidence type="ECO:0000259" key="4">
    <source>
        <dbReference type="PROSITE" id="PS50977"/>
    </source>
</evidence>
<keyword evidence="6" id="KW-1185">Reference proteome</keyword>
<feature type="region of interest" description="Disordered" evidence="3">
    <location>
        <begin position="1"/>
        <end position="23"/>
    </location>
</feature>
<evidence type="ECO:0000256" key="3">
    <source>
        <dbReference type="SAM" id="MobiDB-lite"/>
    </source>
</evidence>
<dbReference type="PROSITE" id="PS50977">
    <property type="entry name" value="HTH_TETR_2"/>
    <property type="match status" value="1"/>
</dbReference>
<sequence>MGQDTPGLSGVTRRRRRLSDEETGQRMLGAAIDMVSRAGLTVSLEHISFEDVIREAGVARSAVYRRWPYKDLFFSDLLRELARSATPATDARGEAAVELVRRVAREHLDWLRTEDLRRALLAELVRQGARQDFDTLHGSTEWRTYIALHATFLSLEDGDLRDDVRDALAQSERGFVDRISRSWQHLAELLGYRLRPELNATFETLAGLVLASMRGLAVTALSTPDIATAHLRARPFGATEDAEWSQTALAVASIAFAFLEPDPSVAWDDTRIERTRQALESPVSD</sequence>
<evidence type="ECO:0000313" key="5">
    <source>
        <dbReference type="EMBL" id="SHF83832.1"/>
    </source>
</evidence>
<name>A0A1M5EXT6_STRHI</name>
<dbReference type="GO" id="GO:0003677">
    <property type="term" value="F:DNA binding"/>
    <property type="evidence" value="ECO:0007669"/>
    <property type="project" value="UniProtKB-UniRule"/>
</dbReference>
<dbReference type="Proteomes" id="UP000184501">
    <property type="component" value="Unassembled WGS sequence"/>
</dbReference>
<evidence type="ECO:0000256" key="1">
    <source>
        <dbReference type="ARBA" id="ARBA00023125"/>
    </source>
</evidence>
<protein>
    <recommendedName>
        <fullName evidence="4">HTH tetR-type domain-containing protein</fullName>
    </recommendedName>
</protein>
<feature type="DNA-binding region" description="H-T-H motif" evidence="2">
    <location>
        <begin position="48"/>
        <end position="67"/>
    </location>
</feature>
<feature type="domain" description="HTH tetR-type" evidence="4">
    <location>
        <begin position="21"/>
        <end position="85"/>
    </location>
</feature>
<dbReference type="SUPFAM" id="SSF46689">
    <property type="entry name" value="Homeodomain-like"/>
    <property type="match status" value="1"/>
</dbReference>
<accession>A0A1M5EXT6</accession>
<proteinExistence type="predicted"/>
<gene>
    <name evidence="5" type="ORF">SAMN05444320_105179</name>
</gene>
<evidence type="ECO:0000256" key="2">
    <source>
        <dbReference type="PROSITE-ProRule" id="PRU00335"/>
    </source>
</evidence>
<dbReference type="InterPro" id="IPR009057">
    <property type="entry name" value="Homeodomain-like_sf"/>
</dbReference>